<dbReference type="Gene3D" id="1.10.10.10">
    <property type="entry name" value="Winged helix-like DNA-binding domain superfamily/Winged helix DNA-binding domain"/>
    <property type="match status" value="1"/>
</dbReference>
<evidence type="ECO:0000259" key="1">
    <source>
        <dbReference type="PROSITE" id="PS50043"/>
    </source>
</evidence>
<organism evidence="2 3">
    <name type="scientific">Catellatospora chokoriensis</name>
    <dbReference type="NCBI Taxonomy" id="310353"/>
    <lineage>
        <taxon>Bacteria</taxon>
        <taxon>Bacillati</taxon>
        <taxon>Actinomycetota</taxon>
        <taxon>Actinomycetes</taxon>
        <taxon>Micromonosporales</taxon>
        <taxon>Micromonosporaceae</taxon>
        <taxon>Catellatospora</taxon>
    </lineage>
</organism>
<evidence type="ECO:0000313" key="2">
    <source>
        <dbReference type="EMBL" id="GIF90234.1"/>
    </source>
</evidence>
<feature type="domain" description="HTH luxR-type" evidence="1">
    <location>
        <begin position="255"/>
        <end position="320"/>
    </location>
</feature>
<dbReference type="InterPro" id="IPR036388">
    <property type="entry name" value="WH-like_DNA-bd_sf"/>
</dbReference>
<name>A0A8J3K852_9ACTN</name>
<gene>
    <name evidence="2" type="ORF">Cch02nite_36780</name>
</gene>
<dbReference type="InterPro" id="IPR051797">
    <property type="entry name" value="TrmB-like"/>
</dbReference>
<dbReference type="Proteomes" id="UP000619293">
    <property type="component" value="Unassembled WGS sequence"/>
</dbReference>
<keyword evidence="3" id="KW-1185">Reference proteome</keyword>
<proteinExistence type="predicted"/>
<comment type="caution">
    <text evidence="2">The sequence shown here is derived from an EMBL/GenBank/DDBJ whole genome shotgun (WGS) entry which is preliminary data.</text>
</comment>
<protein>
    <recommendedName>
        <fullName evidence="1">HTH luxR-type domain-containing protein</fullName>
    </recommendedName>
</protein>
<evidence type="ECO:0000313" key="3">
    <source>
        <dbReference type="Proteomes" id="UP000619293"/>
    </source>
</evidence>
<dbReference type="AlphaFoldDB" id="A0A8J3K852"/>
<dbReference type="EMBL" id="BONG01000021">
    <property type="protein sequence ID" value="GIF90234.1"/>
    <property type="molecule type" value="Genomic_DNA"/>
</dbReference>
<dbReference type="GO" id="GO:0003677">
    <property type="term" value="F:DNA binding"/>
    <property type="evidence" value="ECO:0007669"/>
    <property type="project" value="InterPro"/>
</dbReference>
<accession>A0A8J3K852</accession>
<sequence length="322" mass="35064">MLAWLGIGNLTESVYRAMLADHTASVQQLAQRLGATEKQIRQALDQLADLSLLTNDESGSLKAVGPSVGLTALLAQAEQEVLERQQQISATREAIAAIALEQERQAQRELSTRLEGIDAVRARIEQLSRNVHSECVSLNPRSTQTPDAKSASTPLNQAMLARGVAMRAIYQESYRNDPALVTHARWLTGLGATLRTASTIPMLAIVYDREVALLPLDPHNSRLGAVEVRSPGMVAAVYALFEQIWAGAMPFGEPAPIDDDGLNPQDKQLLSMLAEGHTDEMAARKLGVSLRTVRRMAADLMERLDARSRFQAGLAAGRRGWV</sequence>
<dbReference type="PROSITE" id="PS50043">
    <property type="entry name" value="HTH_LUXR_2"/>
    <property type="match status" value="1"/>
</dbReference>
<dbReference type="InterPro" id="IPR000792">
    <property type="entry name" value="Tscrpt_reg_LuxR_C"/>
</dbReference>
<dbReference type="SUPFAM" id="SSF46894">
    <property type="entry name" value="C-terminal effector domain of the bipartite response regulators"/>
    <property type="match status" value="1"/>
</dbReference>
<reference evidence="2 3" key="1">
    <citation type="submission" date="2021-01" db="EMBL/GenBank/DDBJ databases">
        <title>Whole genome shotgun sequence of Catellatospora chokoriensis NBRC 107358.</title>
        <authorList>
            <person name="Komaki H."/>
            <person name="Tamura T."/>
        </authorList>
    </citation>
    <scope>NUCLEOTIDE SEQUENCE [LARGE SCALE GENOMIC DNA]</scope>
    <source>
        <strain evidence="2 3">NBRC 107358</strain>
    </source>
</reference>
<dbReference type="SMART" id="SM00421">
    <property type="entry name" value="HTH_LUXR"/>
    <property type="match status" value="1"/>
</dbReference>
<dbReference type="GO" id="GO:0006355">
    <property type="term" value="P:regulation of DNA-templated transcription"/>
    <property type="evidence" value="ECO:0007669"/>
    <property type="project" value="InterPro"/>
</dbReference>
<dbReference type="Pfam" id="PF00196">
    <property type="entry name" value="GerE"/>
    <property type="match status" value="1"/>
</dbReference>
<dbReference type="PANTHER" id="PTHR34293">
    <property type="entry name" value="HTH-TYPE TRANSCRIPTIONAL REGULATOR TRMBL2"/>
    <property type="match status" value="1"/>
</dbReference>
<dbReference type="InterPro" id="IPR016032">
    <property type="entry name" value="Sig_transdc_resp-reg_C-effctor"/>
</dbReference>
<dbReference type="CDD" id="cd06170">
    <property type="entry name" value="LuxR_C_like"/>
    <property type="match status" value="1"/>
</dbReference>
<dbReference type="PANTHER" id="PTHR34293:SF1">
    <property type="entry name" value="HTH-TYPE TRANSCRIPTIONAL REGULATOR TRMBL2"/>
    <property type="match status" value="1"/>
</dbReference>